<feature type="compositionally biased region" description="Basic residues" evidence="1">
    <location>
        <begin position="181"/>
        <end position="193"/>
    </location>
</feature>
<dbReference type="InterPro" id="IPR023393">
    <property type="entry name" value="START-like_dom_sf"/>
</dbReference>
<dbReference type="CDD" id="cd07812">
    <property type="entry name" value="SRPBCC"/>
    <property type="match status" value="1"/>
</dbReference>
<dbReference type="Pfam" id="PF10604">
    <property type="entry name" value="Polyketide_cyc2"/>
    <property type="match status" value="1"/>
</dbReference>
<keyword evidence="3" id="KW-1185">Reference proteome</keyword>
<name>A0A516Q327_9ACTN</name>
<evidence type="ECO:0000313" key="3">
    <source>
        <dbReference type="Proteomes" id="UP000319263"/>
    </source>
</evidence>
<reference evidence="2 3" key="1">
    <citation type="submission" date="2019-07" db="EMBL/GenBank/DDBJ databases">
        <title>Microlunatus dokdonensis sp. nov. isolated from the rhizospheric soil of the wild plant Elymus tsukushiensis.</title>
        <authorList>
            <person name="Ghim S.-Y."/>
            <person name="Hwang Y.-J."/>
            <person name="Son J.-S."/>
            <person name="Shin J.-H."/>
        </authorList>
    </citation>
    <scope>NUCLEOTIDE SEQUENCE [LARGE SCALE GENOMIC DNA]</scope>
    <source>
        <strain evidence="2 3">KUDC0627</strain>
    </source>
</reference>
<dbReference type="RefSeq" id="WP_143987789.1">
    <property type="nucleotide sequence ID" value="NZ_CP041692.1"/>
</dbReference>
<proteinExistence type="predicted"/>
<dbReference type="Proteomes" id="UP000319263">
    <property type="component" value="Chromosome"/>
</dbReference>
<accession>A0A516Q327</accession>
<evidence type="ECO:0000313" key="2">
    <source>
        <dbReference type="EMBL" id="QDP97835.1"/>
    </source>
</evidence>
<feature type="region of interest" description="Disordered" evidence="1">
    <location>
        <begin position="155"/>
        <end position="193"/>
    </location>
</feature>
<dbReference type="EMBL" id="CP041692">
    <property type="protein sequence ID" value="QDP97835.1"/>
    <property type="molecule type" value="Genomic_DNA"/>
</dbReference>
<sequence>MSLLFNGSIMVAATPEDVWPKLVDWTGQGQWIPMTTMQAIGRQVEGLGTRIRGRHGPSIGGRRLGFSDEMVVTCWEPPYELEMTHLGPWFTGVGVFTIEARGLRTWLSVRERITVRGGKVAEKAALAFRPLLQRQLADSLQRFVRLVADNAPRPTELTDPARRYLSRRNKAPIFADEAEKRQRRQQRRRVARS</sequence>
<gene>
    <name evidence="2" type="ORF">FOE78_19710</name>
</gene>
<dbReference type="KEGG" id="mik:FOE78_19710"/>
<dbReference type="InterPro" id="IPR019587">
    <property type="entry name" value="Polyketide_cyclase/dehydratase"/>
</dbReference>
<dbReference type="OrthoDB" id="4823586at2"/>
<protein>
    <submittedName>
        <fullName evidence="2">SRPBCC family protein</fullName>
    </submittedName>
</protein>
<dbReference type="AlphaFoldDB" id="A0A516Q327"/>
<dbReference type="Gene3D" id="3.30.530.20">
    <property type="match status" value="1"/>
</dbReference>
<organism evidence="2 3">
    <name type="scientific">Microlunatus elymi</name>
    <dbReference type="NCBI Taxonomy" id="2596828"/>
    <lineage>
        <taxon>Bacteria</taxon>
        <taxon>Bacillati</taxon>
        <taxon>Actinomycetota</taxon>
        <taxon>Actinomycetes</taxon>
        <taxon>Propionibacteriales</taxon>
        <taxon>Propionibacteriaceae</taxon>
        <taxon>Microlunatus</taxon>
    </lineage>
</organism>
<dbReference type="SUPFAM" id="SSF55961">
    <property type="entry name" value="Bet v1-like"/>
    <property type="match status" value="1"/>
</dbReference>
<evidence type="ECO:0000256" key="1">
    <source>
        <dbReference type="SAM" id="MobiDB-lite"/>
    </source>
</evidence>